<accession>A0A0E9PQQ0</accession>
<reference evidence="1" key="1">
    <citation type="submission" date="2014-11" db="EMBL/GenBank/DDBJ databases">
        <authorList>
            <person name="Amaro Gonzalez C."/>
        </authorList>
    </citation>
    <scope>NUCLEOTIDE SEQUENCE</scope>
</reference>
<name>A0A0E9PQQ0_ANGAN</name>
<reference evidence="1" key="2">
    <citation type="journal article" date="2015" name="Fish Shellfish Immunol.">
        <title>Early steps in the European eel (Anguilla anguilla)-Vibrio vulnificus interaction in the gills: Role of the RtxA13 toxin.</title>
        <authorList>
            <person name="Callol A."/>
            <person name="Pajuelo D."/>
            <person name="Ebbesson L."/>
            <person name="Teles M."/>
            <person name="MacKenzie S."/>
            <person name="Amaro C."/>
        </authorList>
    </citation>
    <scope>NUCLEOTIDE SEQUENCE</scope>
</reference>
<evidence type="ECO:0000313" key="1">
    <source>
        <dbReference type="EMBL" id="JAH06951.1"/>
    </source>
</evidence>
<dbReference type="EMBL" id="GBXM01101626">
    <property type="protein sequence ID" value="JAH06951.1"/>
    <property type="molecule type" value="Transcribed_RNA"/>
</dbReference>
<protein>
    <submittedName>
        <fullName evidence="1">Uncharacterized protein</fullName>
    </submittedName>
</protein>
<dbReference type="AlphaFoldDB" id="A0A0E9PQQ0"/>
<sequence length="74" mass="8955">MKHWNYFKMIRNCGRIVDVCEMIPYHVPSEMIEILNVGRKYSNLLIRFIFILITRIRNLDLRFRTIAVLISIEN</sequence>
<proteinExistence type="predicted"/>
<organism evidence="1">
    <name type="scientific">Anguilla anguilla</name>
    <name type="common">European freshwater eel</name>
    <name type="synonym">Muraena anguilla</name>
    <dbReference type="NCBI Taxonomy" id="7936"/>
    <lineage>
        <taxon>Eukaryota</taxon>
        <taxon>Metazoa</taxon>
        <taxon>Chordata</taxon>
        <taxon>Craniata</taxon>
        <taxon>Vertebrata</taxon>
        <taxon>Euteleostomi</taxon>
        <taxon>Actinopterygii</taxon>
        <taxon>Neopterygii</taxon>
        <taxon>Teleostei</taxon>
        <taxon>Anguilliformes</taxon>
        <taxon>Anguillidae</taxon>
        <taxon>Anguilla</taxon>
    </lineage>
</organism>